<dbReference type="Proteomes" id="UP000515123">
    <property type="component" value="Linkage group 22"/>
</dbReference>
<evidence type="ECO:0000256" key="1">
    <source>
        <dbReference type="SAM" id="Phobius"/>
    </source>
</evidence>
<evidence type="ECO:0000313" key="6">
    <source>
        <dbReference type="RefSeq" id="XP_020112511.1"/>
    </source>
</evidence>
<protein>
    <submittedName>
        <fullName evidence="5 6">Uncharacterized protein LOC109727050</fullName>
    </submittedName>
</protein>
<proteinExistence type="predicted"/>
<dbReference type="Proteomes" id="UP000092600">
    <property type="component" value="Unassembled WGS sequence"/>
</dbReference>
<dbReference type="Gramene" id="Aco006913.1.mrna1">
    <property type="protein sequence ID" value="Aco006913.1.mrna1"/>
    <property type="gene ID" value="Aco006913.1.path1"/>
</dbReference>
<gene>
    <name evidence="5 6" type="primary">LOC109727050</name>
    <name evidence="2" type="ORF">ACMD2_01409</name>
</gene>
<reference evidence="2 3" key="1">
    <citation type="journal article" date="2016" name="DNA Res.">
        <title>The draft genome of MD-2 pineapple using hybrid error correction of long reads.</title>
        <authorList>
            <person name="Redwan R.M."/>
            <person name="Saidin A."/>
            <person name="Kumar S.V."/>
        </authorList>
    </citation>
    <scope>NUCLEOTIDE SEQUENCE [LARGE SCALE GENOMIC DNA]</scope>
    <source>
        <strain evidence="3">cv. MD2</strain>
        <tissue evidence="2">Leaf</tissue>
    </source>
</reference>
<dbReference type="EMBL" id="LSRQ01001999">
    <property type="protein sequence ID" value="OAY75826.1"/>
    <property type="molecule type" value="Genomic_DNA"/>
</dbReference>
<dbReference type="STRING" id="4615.A0A199VG34"/>
<evidence type="ECO:0000313" key="4">
    <source>
        <dbReference type="Proteomes" id="UP000515123"/>
    </source>
</evidence>
<dbReference type="RefSeq" id="XP_020112511.1">
    <property type="nucleotide sequence ID" value="XM_020256922.1"/>
</dbReference>
<dbReference type="AlphaFoldDB" id="A0A199VG34"/>
<keyword evidence="1" id="KW-0472">Membrane</keyword>
<keyword evidence="1" id="KW-1133">Transmembrane helix</keyword>
<name>A0A199VG34_ANACO</name>
<sequence length="147" mass="17064">MEVQLGWRMRVSLKNATMAVCFLNVVASALLFHRLYGGASPRRSFAHHLTNAQLRYISESEELRLAMEPVDLIRRIKEIEQEAYAEPEGETEQAPKLSAAADLSRRLKDRRAVNDADSQKALEEWRKRKVERARQREIEKNRTVTQM</sequence>
<organism evidence="2 3">
    <name type="scientific">Ananas comosus</name>
    <name type="common">Pineapple</name>
    <name type="synonym">Ananas ananas</name>
    <dbReference type="NCBI Taxonomy" id="4615"/>
    <lineage>
        <taxon>Eukaryota</taxon>
        <taxon>Viridiplantae</taxon>
        <taxon>Streptophyta</taxon>
        <taxon>Embryophyta</taxon>
        <taxon>Tracheophyta</taxon>
        <taxon>Spermatophyta</taxon>
        <taxon>Magnoliopsida</taxon>
        <taxon>Liliopsida</taxon>
        <taxon>Poales</taxon>
        <taxon>Bromeliaceae</taxon>
        <taxon>Bromelioideae</taxon>
        <taxon>Ananas</taxon>
    </lineage>
</organism>
<evidence type="ECO:0000313" key="3">
    <source>
        <dbReference type="Proteomes" id="UP000092600"/>
    </source>
</evidence>
<reference evidence="5 6" key="2">
    <citation type="submission" date="2025-04" db="UniProtKB">
        <authorList>
            <consortium name="RefSeq"/>
        </authorList>
    </citation>
    <scope>IDENTIFICATION</scope>
    <source>
        <tissue evidence="5 6">Leaf</tissue>
    </source>
</reference>
<keyword evidence="1" id="KW-0812">Transmembrane</keyword>
<evidence type="ECO:0000313" key="2">
    <source>
        <dbReference type="EMBL" id="OAY75826.1"/>
    </source>
</evidence>
<dbReference type="OrthoDB" id="994207at2759"/>
<dbReference type="RefSeq" id="XP_020112510.1">
    <property type="nucleotide sequence ID" value="XM_020256921.1"/>
</dbReference>
<feature type="transmembrane region" description="Helical" evidence="1">
    <location>
        <begin position="16"/>
        <end position="36"/>
    </location>
</feature>
<evidence type="ECO:0000313" key="5">
    <source>
        <dbReference type="RefSeq" id="XP_020112510.1"/>
    </source>
</evidence>
<dbReference type="GeneID" id="109727050"/>
<keyword evidence="4" id="KW-1185">Reference proteome</keyword>
<accession>A0A199VG34</accession>
<dbReference type="PANTHER" id="PTHR33344:SF7">
    <property type="entry name" value="TRANSMEMBRANE PROTEIN"/>
    <property type="match status" value="1"/>
</dbReference>
<dbReference type="PANTHER" id="PTHR33344">
    <property type="entry name" value="OS02G0761600 PROTEIN"/>
    <property type="match status" value="1"/>
</dbReference>